<dbReference type="KEGG" id="lmq:LMM7_2317"/>
<gene>
    <name evidence="5" type="primary">ybhF</name>
    <name evidence="5" type="ordered locus">LMM7_2317</name>
</gene>
<dbReference type="PANTHER" id="PTHR42939:SF5">
    <property type="entry name" value="ABC-TYPE TRANSPORTER ATP-BINDING PROTEIN ECSA"/>
    <property type="match status" value="1"/>
</dbReference>
<protein>
    <submittedName>
        <fullName evidence="5">Putative efflux ABC transporter, ATP-binding protein</fullName>
    </submittedName>
</protein>
<evidence type="ECO:0000313" key="6">
    <source>
        <dbReference type="Proteomes" id="UP000000486"/>
    </source>
</evidence>
<dbReference type="Proteomes" id="UP000000486">
    <property type="component" value="Chromosome"/>
</dbReference>
<evidence type="ECO:0000256" key="3">
    <source>
        <dbReference type="ARBA" id="ARBA00022840"/>
    </source>
</evidence>
<dbReference type="Pfam" id="PF00005">
    <property type="entry name" value="ABC_tran"/>
    <property type="match status" value="1"/>
</dbReference>
<keyword evidence="1" id="KW-0813">Transport</keyword>
<dbReference type="InterPro" id="IPR051782">
    <property type="entry name" value="ABC_Transporter_VariousFunc"/>
</dbReference>
<dbReference type="PATRIC" id="fig|1030009.3.peg.2304"/>
<dbReference type="InterPro" id="IPR003439">
    <property type="entry name" value="ABC_transporter-like_ATP-bd"/>
</dbReference>
<evidence type="ECO:0000259" key="4">
    <source>
        <dbReference type="PROSITE" id="PS50893"/>
    </source>
</evidence>
<keyword evidence="2" id="KW-0547">Nucleotide-binding</keyword>
<proteinExistence type="predicted"/>
<organism evidence="5 6">
    <name type="scientific">Listeria monocytogenes serotype 4a (strain M7)</name>
    <dbReference type="NCBI Taxonomy" id="1030009"/>
    <lineage>
        <taxon>Bacteria</taxon>
        <taxon>Bacillati</taxon>
        <taxon>Bacillota</taxon>
        <taxon>Bacilli</taxon>
        <taxon>Bacillales</taxon>
        <taxon>Listeriaceae</taxon>
        <taxon>Listeria</taxon>
    </lineage>
</organism>
<dbReference type="InterPro" id="IPR003593">
    <property type="entry name" value="AAA+_ATPase"/>
</dbReference>
<dbReference type="GO" id="GO:0005524">
    <property type="term" value="F:ATP binding"/>
    <property type="evidence" value="ECO:0007669"/>
    <property type="project" value="UniProtKB-KW"/>
</dbReference>
<dbReference type="AlphaFoldDB" id="A0A0E0UXZ9"/>
<evidence type="ECO:0000313" key="5">
    <source>
        <dbReference type="EMBL" id="AEH93322.1"/>
    </source>
</evidence>
<dbReference type="SUPFAM" id="SSF52540">
    <property type="entry name" value="P-loop containing nucleoside triphosphate hydrolases"/>
    <property type="match status" value="1"/>
</dbReference>
<feature type="domain" description="ABC transporter" evidence="4">
    <location>
        <begin position="4"/>
        <end position="234"/>
    </location>
</feature>
<reference evidence="5 6" key="1">
    <citation type="journal article" date="2011" name="J. Bacteriol.">
        <title>Genome sequence of the nonpathogenic Listeria monocytogenes serovar 4a strain M7.</title>
        <authorList>
            <person name="Chen J."/>
            <person name="Xia Y."/>
            <person name="Cheng C."/>
            <person name="Fang C."/>
            <person name="Shan Y."/>
            <person name="Jin G."/>
            <person name="Fang W."/>
        </authorList>
    </citation>
    <scope>NUCLEOTIDE SEQUENCE [LARGE SCALE GENOMIC DNA]</scope>
    <source>
        <strain evidence="5 6">M7</strain>
    </source>
</reference>
<dbReference type="GO" id="GO:0016887">
    <property type="term" value="F:ATP hydrolysis activity"/>
    <property type="evidence" value="ECO:0007669"/>
    <property type="project" value="InterPro"/>
</dbReference>
<dbReference type="HOGENOM" id="CLU_000604_1_2_9"/>
<dbReference type="PROSITE" id="PS50893">
    <property type="entry name" value="ABC_TRANSPORTER_2"/>
    <property type="match status" value="1"/>
</dbReference>
<evidence type="ECO:0000256" key="1">
    <source>
        <dbReference type="ARBA" id="ARBA00022448"/>
    </source>
</evidence>
<name>A0A0E0UXZ9_LISMM</name>
<dbReference type="InterPro" id="IPR027417">
    <property type="entry name" value="P-loop_NTPase"/>
</dbReference>
<dbReference type="SMART" id="SM00382">
    <property type="entry name" value="AAA"/>
    <property type="match status" value="1"/>
</dbReference>
<dbReference type="EMBL" id="CP002816">
    <property type="protein sequence ID" value="AEH93322.1"/>
    <property type="molecule type" value="Genomic_DNA"/>
</dbReference>
<accession>A0A0E0UXZ9</accession>
<sequence length="250" mass="28424">MALVEVEHLTGGYTKRPVLKDISFAIEEKQIVGLIGLNGAGKSTTIKHITGLMHPKQGTIKINNHQLVEDTETYRKQFSYIPETPVLYEELTLKEHLELTGMAYGISEEELHARMTPLLKEFRLEKKLNWFPAHFSKGMKQKVMIMSAFLIEPKLYIIDEPFVGLDPLGIQSLLNWMDEMRGKGASILMSTHILATAEKYCDTFIIIHQGEIRAEGTLKDLQTNFEMPGASLDEIYIQLTKEEEADEDDI</sequence>
<keyword evidence="3 5" id="KW-0067">ATP-binding</keyword>
<dbReference type="CDD" id="cd03230">
    <property type="entry name" value="ABC_DR_subfamily_A"/>
    <property type="match status" value="1"/>
</dbReference>
<dbReference type="PANTHER" id="PTHR42939">
    <property type="entry name" value="ABC TRANSPORTER ATP-BINDING PROTEIN ALBC-RELATED"/>
    <property type="match status" value="1"/>
</dbReference>
<evidence type="ECO:0000256" key="2">
    <source>
        <dbReference type="ARBA" id="ARBA00022741"/>
    </source>
</evidence>
<dbReference type="RefSeq" id="WP_003729614.1">
    <property type="nucleotide sequence ID" value="NC_017537.1"/>
</dbReference>
<dbReference type="Gene3D" id="3.40.50.300">
    <property type="entry name" value="P-loop containing nucleotide triphosphate hydrolases"/>
    <property type="match status" value="1"/>
</dbReference>